<evidence type="ECO:0000313" key="2">
    <source>
        <dbReference type="EMBL" id="OUM20149.1"/>
    </source>
</evidence>
<sequence>MKNGGNRGDELTFSVGDHVLHPLHGAGTITSISVRQTGSGAQKYYVLHLALDGAVVYVPISCCKQVGLRPVCSAQEAQCILCGEIGVLPPQPSDWGVRYRNNMERMRSGDIRKVAQVVCCLRQRNRRRALAGSEKRMLECAERILHSELMLAAGLSRDEVRQRLEQLWKRLR</sequence>
<dbReference type="InterPro" id="IPR052531">
    <property type="entry name" value="CarD-like_regulator"/>
</dbReference>
<dbReference type="PANTHER" id="PTHR38447">
    <property type="entry name" value="TRANSCRIPTION FACTOR YDEB-RELATED"/>
    <property type="match status" value="1"/>
</dbReference>
<reference evidence="2 3" key="1">
    <citation type="submission" date="2017-05" db="EMBL/GenBank/DDBJ databases">
        <title>Butyricicoccus porcorum sp. nov. a butyrate-producing bacterium from the swine intestinal tract.</title>
        <authorList>
            <person name="Trachsel J."/>
            <person name="Humphrey S."/>
            <person name="Allen H.K."/>
        </authorList>
    </citation>
    <scope>NUCLEOTIDE SEQUENCE [LARGE SCALE GENOMIC DNA]</scope>
    <source>
        <strain evidence="2">BB10</strain>
    </source>
</reference>
<dbReference type="PANTHER" id="PTHR38447:SF1">
    <property type="entry name" value="RNA POLYMERASE-BINDING TRANSCRIPTION FACTOR CARD"/>
    <property type="match status" value="1"/>
</dbReference>
<dbReference type="Pfam" id="PF02559">
    <property type="entry name" value="CarD_TRCF_RID"/>
    <property type="match status" value="1"/>
</dbReference>
<dbReference type="GO" id="GO:0009303">
    <property type="term" value="P:rRNA transcription"/>
    <property type="evidence" value="ECO:0007669"/>
    <property type="project" value="TreeGrafter"/>
</dbReference>
<proteinExistence type="predicted"/>
<gene>
    <name evidence="2" type="ORF">CBW42_08805</name>
</gene>
<name>A0A252F340_9FIRM</name>
<keyword evidence="3" id="KW-1185">Reference proteome</keyword>
<dbReference type="InterPro" id="IPR003711">
    <property type="entry name" value="CarD-like/TRCF_RID"/>
</dbReference>
<dbReference type="InterPro" id="IPR042215">
    <property type="entry name" value="CarD-like_C"/>
</dbReference>
<dbReference type="Gene3D" id="1.20.58.1290">
    <property type="entry name" value="CarD-like, C-terminal domain"/>
    <property type="match status" value="1"/>
</dbReference>
<evidence type="ECO:0000259" key="1">
    <source>
        <dbReference type="SMART" id="SM01058"/>
    </source>
</evidence>
<accession>A0A252F340</accession>
<evidence type="ECO:0000313" key="3">
    <source>
        <dbReference type="Proteomes" id="UP000194903"/>
    </source>
</evidence>
<feature type="domain" description="CarD-like/TRCF RNAP-interacting" evidence="1">
    <location>
        <begin position="12"/>
        <end position="122"/>
    </location>
</feature>
<dbReference type="InterPro" id="IPR036101">
    <property type="entry name" value="CarD-like/TRCF_RID_sf"/>
</dbReference>
<dbReference type="OrthoDB" id="9786074at2"/>
<comment type="caution">
    <text evidence="2">The sequence shown here is derived from an EMBL/GenBank/DDBJ whole genome shotgun (WGS) entry which is preliminary data.</text>
</comment>
<dbReference type="AlphaFoldDB" id="A0A252F340"/>
<dbReference type="SMART" id="SM01058">
    <property type="entry name" value="CarD_TRCF"/>
    <property type="match status" value="1"/>
</dbReference>
<dbReference type="Proteomes" id="UP000194903">
    <property type="component" value="Unassembled WGS sequence"/>
</dbReference>
<organism evidence="2 3">
    <name type="scientific">Butyricicoccus porcorum</name>
    <dbReference type="NCBI Taxonomy" id="1945634"/>
    <lineage>
        <taxon>Bacteria</taxon>
        <taxon>Bacillati</taxon>
        <taxon>Bacillota</taxon>
        <taxon>Clostridia</taxon>
        <taxon>Eubacteriales</taxon>
        <taxon>Butyricicoccaceae</taxon>
        <taxon>Butyricicoccus</taxon>
    </lineage>
</organism>
<dbReference type="EMBL" id="NHOC01000007">
    <property type="protein sequence ID" value="OUM20149.1"/>
    <property type="molecule type" value="Genomic_DNA"/>
</dbReference>
<dbReference type="Gene3D" id="2.40.10.170">
    <property type="match status" value="1"/>
</dbReference>
<protein>
    <recommendedName>
        <fullName evidence="1">CarD-like/TRCF RNAP-interacting domain-containing protein</fullName>
    </recommendedName>
</protein>
<dbReference type="SUPFAM" id="SSF141259">
    <property type="entry name" value="CarD-like"/>
    <property type="match status" value="1"/>
</dbReference>
<dbReference type="Pfam" id="PF21095">
    <property type="entry name" value="CarD_C"/>
    <property type="match status" value="1"/>
</dbReference>
<dbReference type="InterPro" id="IPR048792">
    <property type="entry name" value="CarD_C"/>
</dbReference>